<evidence type="ECO:0000313" key="2">
    <source>
        <dbReference type="EMBL" id="KAG2397552.1"/>
    </source>
</evidence>
<accession>A0A8T0KF66</accession>
<keyword evidence="1" id="KW-0732">Signal</keyword>
<gene>
    <name evidence="2" type="ORF">HKW66_Vig0142120</name>
</gene>
<organism evidence="2 3">
    <name type="scientific">Phaseolus angularis</name>
    <name type="common">Azuki bean</name>
    <name type="synonym">Vigna angularis</name>
    <dbReference type="NCBI Taxonomy" id="3914"/>
    <lineage>
        <taxon>Eukaryota</taxon>
        <taxon>Viridiplantae</taxon>
        <taxon>Streptophyta</taxon>
        <taxon>Embryophyta</taxon>
        <taxon>Tracheophyta</taxon>
        <taxon>Spermatophyta</taxon>
        <taxon>Magnoliopsida</taxon>
        <taxon>eudicotyledons</taxon>
        <taxon>Gunneridae</taxon>
        <taxon>Pentapetalae</taxon>
        <taxon>rosids</taxon>
        <taxon>fabids</taxon>
        <taxon>Fabales</taxon>
        <taxon>Fabaceae</taxon>
        <taxon>Papilionoideae</taxon>
        <taxon>50 kb inversion clade</taxon>
        <taxon>NPAAA clade</taxon>
        <taxon>indigoferoid/millettioid clade</taxon>
        <taxon>Phaseoleae</taxon>
        <taxon>Vigna</taxon>
    </lineage>
</organism>
<protein>
    <recommendedName>
        <fullName evidence="4">Acidic protein</fullName>
    </recommendedName>
</protein>
<evidence type="ECO:0000256" key="1">
    <source>
        <dbReference type="SAM" id="SignalP"/>
    </source>
</evidence>
<dbReference type="AlphaFoldDB" id="A0A8T0KF66"/>
<reference evidence="2 3" key="1">
    <citation type="submission" date="2020-05" db="EMBL/GenBank/DDBJ databases">
        <title>Vigna angularis (adzuki bean) Var. LongXiaoDou No. 4 denovo assembly.</title>
        <authorList>
            <person name="Xiang H."/>
        </authorList>
    </citation>
    <scope>NUCLEOTIDE SEQUENCE [LARGE SCALE GENOMIC DNA]</scope>
    <source>
        <tissue evidence="2">Leaf</tissue>
    </source>
</reference>
<dbReference type="Proteomes" id="UP000743370">
    <property type="component" value="Unassembled WGS sequence"/>
</dbReference>
<proteinExistence type="predicted"/>
<name>A0A8T0KF66_PHAAN</name>
<evidence type="ECO:0000313" key="3">
    <source>
        <dbReference type="Proteomes" id="UP000743370"/>
    </source>
</evidence>
<feature type="signal peptide" evidence="1">
    <location>
        <begin position="1"/>
        <end position="25"/>
    </location>
</feature>
<feature type="chain" id="PRO_5035838190" description="Acidic protein" evidence="1">
    <location>
        <begin position="26"/>
        <end position="106"/>
    </location>
</feature>
<evidence type="ECO:0008006" key="4">
    <source>
        <dbReference type="Google" id="ProtNLM"/>
    </source>
</evidence>
<dbReference type="EMBL" id="JABFOF010000005">
    <property type="protein sequence ID" value="KAG2397552.1"/>
    <property type="molecule type" value="Genomic_DNA"/>
</dbReference>
<comment type="caution">
    <text evidence="2">The sequence shown here is derived from an EMBL/GenBank/DDBJ whole genome shotgun (WGS) entry which is preliminary data.</text>
</comment>
<sequence length="106" mass="11511">MMKSKRVAILMVIMLGFVQILSIEAELPCAAQCALECLGSEDPYSICLATCLESCDKVSTTHYNSIAYNCITKCGVNKTVTVTIDDRGHVTDVVDSCLQNCPSLEE</sequence>